<dbReference type="Pfam" id="PF00013">
    <property type="entry name" value="KH_1"/>
    <property type="match status" value="1"/>
</dbReference>
<dbReference type="AlphaFoldDB" id="A0AAF0WXR0"/>
<dbReference type="EMBL" id="CP093346">
    <property type="protein sequence ID" value="WOG96896.1"/>
    <property type="molecule type" value="Genomic_DNA"/>
</dbReference>
<accession>A0AAF0WXR0</accession>
<reference evidence="3" key="2">
    <citation type="submission" date="2022-03" db="EMBL/GenBank/DDBJ databases">
        <title>Draft title - Genomic analysis of global carrot germplasm unveils the trajectory of domestication and the origin of high carotenoid orange carrot.</title>
        <authorList>
            <person name="Iorizzo M."/>
            <person name="Ellison S."/>
            <person name="Senalik D."/>
            <person name="Macko-Podgorni A."/>
            <person name="Grzebelus D."/>
            <person name="Bostan H."/>
            <person name="Rolling W."/>
            <person name="Curaba J."/>
            <person name="Simon P."/>
        </authorList>
    </citation>
    <scope>NUCLEOTIDE SEQUENCE</scope>
    <source>
        <tissue evidence="3">Leaf</tissue>
    </source>
</reference>
<keyword evidence="4" id="KW-1185">Reference proteome</keyword>
<feature type="domain" description="K Homology" evidence="2">
    <location>
        <begin position="2"/>
        <end position="42"/>
    </location>
</feature>
<dbReference type="PROSITE" id="PS50084">
    <property type="entry name" value="KH_TYPE_1"/>
    <property type="match status" value="1"/>
</dbReference>
<dbReference type="InterPro" id="IPR036612">
    <property type="entry name" value="KH_dom_type_1_sf"/>
</dbReference>
<gene>
    <name evidence="3" type="ORF">DCAR_0416234</name>
</gene>
<evidence type="ECO:0000313" key="3">
    <source>
        <dbReference type="EMBL" id="WOG96896.1"/>
    </source>
</evidence>
<evidence type="ECO:0000256" key="1">
    <source>
        <dbReference type="PROSITE-ProRule" id="PRU00117"/>
    </source>
</evidence>
<dbReference type="GO" id="GO:0003723">
    <property type="term" value="F:RNA binding"/>
    <property type="evidence" value="ECO:0007669"/>
    <property type="project" value="UniProtKB-UniRule"/>
</dbReference>
<dbReference type="Proteomes" id="UP000077755">
    <property type="component" value="Chromosome 4"/>
</dbReference>
<sequence length="61" mass="6868">MKVGCIIGRKGEDVRKLCAETRARVAVLHGPVTSVHRIVSISFLRSRVLRSRVLVSFRFTC</sequence>
<organism evidence="3 4">
    <name type="scientific">Daucus carota subsp. sativus</name>
    <name type="common">Carrot</name>
    <dbReference type="NCBI Taxonomy" id="79200"/>
    <lineage>
        <taxon>Eukaryota</taxon>
        <taxon>Viridiplantae</taxon>
        <taxon>Streptophyta</taxon>
        <taxon>Embryophyta</taxon>
        <taxon>Tracheophyta</taxon>
        <taxon>Spermatophyta</taxon>
        <taxon>Magnoliopsida</taxon>
        <taxon>eudicotyledons</taxon>
        <taxon>Gunneridae</taxon>
        <taxon>Pentapetalae</taxon>
        <taxon>asterids</taxon>
        <taxon>campanulids</taxon>
        <taxon>Apiales</taxon>
        <taxon>Apiaceae</taxon>
        <taxon>Apioideae</taxon>
        <taxon>Scandiceae</taxon>
        <taxon>Daucinae</taxon>
        <taxon>Daucus</taxon>
        <taxon>Daucus sect. Daucus</taxon>
    </lineage>
</organism>
<proteinExistence type="predicted"/>
<reference evidence="3" key="1">
    <citation type="journal article" date="2016" name="Nat. Genet.">
        <title>A high-quality carrot genome assembly provides new insights into carotenoid accumulation and asterid genome evolution.</title>
        <authorList>
            <person name="Iorizzo M."/>
            <person name="Ellison S."/>
            <person name="Senalik D."/>
            <person name="Zeng P."/>
            <person name="Satapoomin P."/>
            <person name="Huang J."/>
            <person name="Bowman M."/>
            <person name="Iovene M."/>
            <person name="Sanseverino W."/>
            <person name="Cavagnaro P."/>
            <person name="Yildiz M."/>
            <person name="Macko-Podgorni A."/>
            <person name="Moranska E."/>
            <person name="Grzebelus E."/>
            <person name="Grzebelus D."/>
            <person name="Ashrafi H."/>
            <person name="Zheng Z."/>
            <person name="Cheng S."/>
            <person name="Spooner D."/>
            <person name="Van Deynze A."/>
            <person name="Simon P."/>
        </authorList>
    </citation>
    <scope>NUCLEOTIDE SEQUENCE</scope>
    <source>
        <tissue evidence="3">Leaf</tissue>
    </source>
</reference>
<protein>
    <recommendedName>
        <fullName evidence="2">K Homology domain-containing protein</fullName>
    </recommendedName>
</protein>
<keyword evidence="1" id="KW-0694">RNA-binding</keyword>
<dbReference type="Gene3D" id="3.30.1370.10">
    <property type="entry name" value="K Homology domain, type 1"/>
    <property type="match status" value="1"/>
</dbReference>
<evidence type="ECO:0000313" key="4">
    <source>
        <dbReference type="Proteomes" id="UP000077755"/>
    </source>
</evidence>
<name>A0AAF0WXR0_DAUCS</name>
<evidence type="ECO:0000259" key="2">
    <source>
        <dbReference type="Pfam" id="PF00013"/>
    </source>
</evidence>
<dbReference type="SUPFAM" id="SSF54791">
    <property type="entry name" value="Eukaryotic type KH-domain (KH-domain type I)"/>
    <property type="match status" value="1"/>
</dbReference>
<dbReference type="InterPro" id="IPR004088">
    <property type="entry name" value="KH_dom_type_1"/>
</dbReference>